<accession>A0A640TKR9</accession>
<dbReference type="Proteomes" id="UP000429552">
    <property type="component" value="Unassembled WGS sequence"/>
</dbReference>
<comment type="caution">
    <text evidence="2">The sequence shown here is derived from an EMBL/GenBank/DDBJ whole genome shotgun (WGS) entry which is preliminary data.</text>
</comment>
<evidence type="ECO:0000313" key="3">
    <source>
        <dbReference type="Proteomes" id="UP000429552"/>
    </source>
</evidence>
<dbReference type="EMBL" id="BLIP01000001">
    <property type="protein sequence ID" value="GFE24179.1"/>
    <property type="molecule type" value="Genomic_DNA"/>
</dbReference>
<dbReference type="AlphaFoldDB" id="A0A640TKR9"/>
<proteinExistence type="predicted"/>
<reference evidence="2 3" key="1">
    <citation type="submission" date="2019-12" db="EMBL/GenBank/DDBJ databases">
        <title>Whole genome shotgun sequence of Streptomyces libani subsp. libani NBRC 13452.</title>
        <authorList>
            <person name="Ichikawa N."/>
            <person name="Kimura A."/>
            <person name="Kitahashi Y."/>
            <person name="Komaki H."/>
            <person name="Tamura T."/>
        </authorList>
    </citation>
    <scope>NUCLEOTIDE SEQUENCE [LARGE SCALE GENOMIC DNA]</scope>
    <source>
        <strain evidence="2 3">NBRC 13452</strain>
    </source>
</reference>
<gene>
    <name evidence="2" type="ORF">Sliba_46320</name>
</gene>
<feature type="region of interest" description="Disordered" evidence="1">
    <location>
        <begin position="1"/>
        <end position="55"/>
    </location>
</feature>
<evidence type="ECO:0000256" key="1">
    <source>
        <dbReference type="SAM" id="MobiDB-lite"/>
    </source>
</evidence>
<protein>
    <submittedName>
        <fullName evidence="2">Uncharacterized protein</fullName>
    </submittedName>
</protein>
<organism evidence="2 3">
    <name type="scientific">Streptomyces nigrescens</name>
    <dbReference type="NCBI Taxonomy" id="1920"/>
    <lineage>
        <taxon>Bacteria</taxon>
        <taxon>Bacillati</taxon>
        <taxon>Actinomycetota</taxon>
        <taxon>Actinomycetes</taxon>
        <taxon>Kitasatosporales</taxon>
        <taxon>Streptomycetaceae</taxon>
        <taxon>Streptomyces</taxon>
    </lineage>
</organism>
<evidence type="ECO:0000313" key="2">
    <source>
        <dbReference type="EMBL" id="GFE24179.1"/>
    </source>
</evidence>
<sequence>MARTAFASVRAMSDSASGTRPETTGPPAHPRCAAALPAGVRTTPGGIPDARERTS</sequence>
<name>A0A640TKR9_STRNI</name>